<accession>A0A4S8JMB3</accession>
<reference evidence="2 3" key="1">
    <citation type="journal article" date="2019" name="Nat. Plants">
        <title>Genome sequencing of Musa balbisiana reveals subgenome evolution and function divergence in polyploid bananas.</title>
        <authorList>
            <person name="Yao X."/>
        </authorList>
    </citation>
    <scope>NUCLEOTIDE SEQUENCE [LARGE SCALE GENOMIC DNA]</scope>
    <source>
        <strain evidence="3">cv. DH-PKW</strain>
        <tissue evidence="2">Leaves</tissue>
    </source>
</reference>
<proteinExistence type="predicted"/>
<dbReference type="EMBL" id="PYDT01000004">
    <property type="protein sequence ID" value="THU63348.1"/>
    <property type="molecule type" value="Genomic_DNA"/>
</dbReference>
<feature type="region of interest" description="Disordered" evidence="1">
    <location>
        <begin position="1"/>
        <end position="51"/>
    </location>
</feature>
<evidence type="ECO:0000313" key="2">
    <source>
        <dbReference type="EMBL" id="THU63348.1"/>
    </source>
</evidence>
<evidence type="ECO:0000313" key="3">
    <source>
        <dbReference type="Proteomes" id="UP000317650"/>
    </source>
</evidence>
<dbReference type="Proteomes" id="UP000317650">
    <property type="component" value="Chromosome 1"/>
</dbReference>
<evidence type="ECO:0000256" key="1">
    <source>
        <dbReference type="SAM" id="MobiDB-lite"/>
    </source>
</evidence>
<feature type="compositionally biased region" description="Basic and acidic residues" evidence="1">
    <location>
        <begin position="1"/>
        <end position="18"/>
    </location>
</feature>
<sequence>MAKQRKEEVEEDSKGEAVKEEEEEEQRKASIGGGRRRKMADSDSGDAAAGSLRTCEGTPTHCHYHSLLCSPSLTRCSPHLWYFSSSSFTFSPLPLLLPPPLPSSWYHGIPPIPRARSSFREPVDITGVDRAQKKRLKDNQKRKENGSTAIFASTKTKNFSIVLATIKTKNLNKPHPLYHRSILVFCKMAKVVIYQVTQKHYNPNLTKIFREQHRDISVKVSHQISIYIVTNNNTRSVNLHLNRPAIRKCGEAVNRCTEYVEMHATERVIFPAKGRMHTTSTHSRG</sequence>
<protein>
    <submittedName>
        <fullName evidence="2">Uncharacterized protein</fullName>
    </submittedName>
</protein>
<keyword evidence="3" id="KW-1185">Reference proteome</keyword>
<gene>
    <name evidence="2" type="ORF">C4D60_Mb01t14840</name>
</gene>
<organism evidence="2 3">
    <name type="scientific">Musa balbisiana</name>
    <name type="common">Banana</name>
    <dbReference type="NCBI Taxonomy" id="52838"/>
    <lineage>
        <taxon>Eukaryota</taxon>
        <taxon>Viridiplantae</taxon>
        <taxon>Streptophyta</taxon>
        <taxon>Embryophyta</taxon>
        <taxon>Tracheophyta</taxon>
        <taxon>Spermatophyta</taxon>
        <taxon>Magnoliopsida</taxon>
        <taxon>Liliopsida</taxon>
        <taxon>Zingiberales</taxon>
        <taxon>Musaceae</taxon>
        <taxon>Musa</taxon>
    </lineage>
</organism>
<comment type="caution">
    <text evidence="2">The sequence shown here is derived from an EMBL/GenBank/DDBJ whole genome shotgun (WGS) entry which is preliminary data.</text>
</comment>
<name>A0A4S8JMB3_MUSBA</name>
<dbReference type="AlphaFoldDB" id="A0A4S8JMB3"/>